<evidence type="ECO:0000256" key="1">
    <source>
        <dbReference type="SAM" id="Phobius"/>
    </source>
</evidence>
<evidence type="ECO:0000313" key="2">
    <source>
        <dbReference type="EMBL" id="ALG96841.1"/>
    </source>
</evidence>
<feature type="transmembrane region" description="Helical" evidence="1">
    <location>
        <begin position="55"/>
        <end position="76"/>
    </location>
</feature>
<dbReference type="EMBL" id="KP282674">
    <property type="protein sequence ID" value="ALG96841.1"/>
    <property type="molecule type" value="Genomic_DNA"/>
</dbReference>
<protein>
    <submittedName>
        <fullName evidence="2">Uncharacterized protein</fullName>
    </submittedName>
</protein>
<proteinExistence type="predicted"/>
<keyword evidence="1" id="KW-0812">Transmembrane</keyword>
<dbReference type="RefSeq" id="YP_009197918.1">
    <property type="nucleotide sequence ID" value="NC_028787.1"/>
</dbReference>
<keyword evidence="1" id="KW-1133">Transmembrane helix</keyword>
<keyword evidence="3" id="KW-1185">Reference proteome</keyword>
<keyword evidence="1" id="KW-0472">Membrane</keyword>
<name>A0A0N9NI87_9VIRU</name>
<sequence>MKLEEFKQNYPCAYPLFPILQDIKDHVPPERHKDFENAIDQIAEFLSNVENCKTASAILSLGFIFGIPLFLGIPYLEPIFNR</sequence>
<organism evidence="2 3">
    <name type="scientific">Acidianus bottle-shaped virus 3 strain ABV3</name>
    <dbReference type="NCBI Taxonomy" id="1732174"/>
    <lineage>
        <taxon>Viruses</taxon>
        <taxon>Viruses incertae sedis</taxon>
        <taxon>Ampullaviridae</taxon>
        <taxon>Bottigliavirus</taxon>
        <taxon>Bottigliavirus krisuvikense</taxon>
        <taxon>Bottigliavirus ABV3</taxon>
    </lineage>
</organism>
<dbReference type="KEGG" id="vg:26625119"/>
<dbReference type="GeneID" id="26625119"/>
<dbReference type="Proteomes" id="UP000202152">
    <property type="component" value="Segment"/>
</dbReference>
<accession>A0A0N9NI87</accession>
<evidence type="ECO:0000313" key="3">
    <source>
        <dbReference type="Proteomes" id="UP000202152"/>
    </source>
</evidence>
<reference evidence="2 3" key="1">
    <citation type="journal article" date="2015" name="Environ. Microbiol.">
        <title>Novel viral genomes identified from six metagenomes reveal wide distribution of archaeal viruses and high viral diversity in terrestrial hot springs.</title>
        <authorList>
            <person name="Gudbergsdottir S.R."/>
            <person name="Menzel P."/>
            <person name="Krogh A."/>
            <person name="Young M."/>
            <person name="Peng X."/>
        </authorList>
    </citation>
    <scope>NUCLEOTIDE SEQUENCE [LARGE SCALE GENOMIC DNA]</scope>
    <source>
        <strain evidence="2 3">ABV3</strain>
    </source>
</reference>